<dbReference type="RefSeq" id="WP_105350399.1">
    <property type="nucleotide sequence ID" value="NZ_PUIB01000001.1"/>
</dbReference>
<organism evidence="2 3">
    <name type="scientific">Blastopirellula marina</name>
    <dbReference type="NCBI Taxonomy" id="124"/>
    <lineage>
        <taxon>Bacteria</taxon>
        <taxon>Pseudomonadati</taxon>
        <taxon>Planctomycetota</taxon>
        <taxon>Planctomycetia</taxon>
        <taxon>Pirellulales</taxon>
        <taxon>Pirellulaceae</taxon>
        <taxon>Blastopirellula</taxon>
    </lineage>
</organism>
<evidence type="ECO:0000313" key="2">
    <source>
        <dbReference type="EMBL" id="PQO43364.1"/>
    </source>
</evidence>
<dbReference type="Proteomes" id="UP000239388">
    <property type="component" value="Unassembled WGS sequence"/>
</dbReference>
<dbReference type="OrthoDB" id="9810508at2"/>
<reference evidence="2 3" key="1">
    <citation type="submission" date="2018-02" db="EMBL/GenBank/DDBJ databases">
        <title>Comparative genomes isolates from brazilian mangrove.</title>
        <authorList>
            <person name="Araujo J.E."/>
            <person name="Taketani R.G."/>
            <person name="Silva M.C.P."/>
            <person name="Loureco M.V."/>
            <person name="Andreote F.D."/>
        </authorList>
    </citation>
    <scope>NUCLEOTIDE SEQUENCE [LARGE SCALE GENOMIC DNA]</scope>
    <source>
        <strain evidence="2 3">NAP PRIS-MGV</strain>
    </source>
</reference>
<evidence type="ECO:0000313" key="3">
    <source>
        <dbReference type="Proteomes" id="UP000239388"/>
    </source>
</evidence>
<comment type="caution">
    <text evidence="2">The sequence shown here is derived from an EMBL/GenBank/DDBJ whole genome shotgun (WGS) entry which is preliminary data.</text>
</comment>
<feature type="domain" description="DUF374" evidence="1">
    <location>
        <begin position="68"/>
        <end position="130"/>
    </location>
</feature>
<accession>A0A2S8GH79</accession>
<dbReference type="EMBL" id="PUIB01000001">
    <property type="protein sequence ID" value="PQO43364.1"/>
    <property type="molecule type" value="Genomic_DNA"/>
</dbReference>
<name>A0A2S8GH79_9BACT</name>
<protein>
    <recommendedName>
        <fullName evidence="1">DUF374 domain-containing protein</fullName>
    </recommendedName>
</protein>
<gene>
    <name evidence="2" type="ORF">C5Y98_00165</name>
</gene>
<proteinExistence type="predicted"/>
<dbReference type="CDD" id="cd07983">
    <property type="entry name" value="LPLAT_DUF374-like"/>
    <property type="match status" value="1"/>
</dbReference>
<evidence type="ECO:0000259" key="1">
    <source>
        <dbReference type="Pfam" id="PF04028"/>
    </source>
</evidence>
<dbReference type="InterPro" id="IPR007172">
    <property type="entry name" value="DUF374"/>
</dbReference>
<sequence length="278" mass="31424">MALNNRWLIRLGGFALHETIRNWLDTLDLRVAYHDARWDPAHPENNQPGIYIFWHEYISFPLYLRPFCNIAMLLSKHRDAEWLAQTAQMMGFDTVRGSSQRGGAGALLELLEKSKSMHLAITPDGPRGPRRRLAPGAIYLASRLGLPLVPMGFGFDRPRRAATWDKFAIPRFFSRGRGLLGQTLTVPPNLNRDEIEQQRLRVESYLNRLTSIAEEWAASGLRLEGEVAARPRSAPLVAHREAMKYDPFWVHAAAGAIDLSERTLLAQPTSQAPLRRAA</sequence>
<dbReference type="Pfam" id="PF04028">
    <property type="entry name" value="DUF374"/>
    <property type="match status" value="1"/>
</dbReference>
<dbReference type="AlphaFoldDB" id="A0A2S8GH79"/>